<dbReference type="SMART" id="SM00238">
    <property type="entry name" value="BIR"/>
    <property type="match status" value="2"/>
</dbReference>
<evidence type="ECO:0000256" key="3">
    <source>
        <dbReference type="SAM" id="MobiDB-lite"/>
    </source>
</evidence>
<dbReference type="InterPro" id="IPR001370">
    <property type="entry name" value="BIR_rpt"/>
</dbReference>
<keyword evidence="5" id="KW-1185">Reference proteome</keyword>
<evidence type="ECO:0000313" key="5">
    <source>
        <dbReference type="Proteomes" id="UP000813824"/>
    </source>
</evidence>
<proteinExistence type="predicted"/>
<dbReference type="PANTHER" id="PTHR46771">
    <property type="entry name" value="DETERIN"/>
    <property type="match status" value="1"/>
</dbReference>
<dbReference type="Gene3D" id="1.10.1170.10">
    <property type="entry name" value="Inhibitor Of Apoptosis Protein (2mihbC-IAP-1), Chain A"/>
    <property type="match status" value="2"/>
</dbReference>
<feature type="compositionally biased region" description="Polar residues" evidence="3">
    <location>
        <begin position="565"/>
        <end position="577"/>
    </location>
</feature>
<evidence type="ECO:0000313" key="4">
    <source>
        <dbReference type="EMBL" id="KAH8083332.1"/>
    </source>
</evidence>
<feature type="compositionally biased region" description="Low complexity" evidence="3">
    <location>
        <begin position="419"/>
        <end position="429"/>
    </location>
</feature>
<dbReference type="PROSITE" id="PS50143">
    <property type="entry name" value="BIR_REPEAT_2"/>
    <property type="match status" value="2"/>
</dbReference>
<comment type="caution">
    <text evidence="4">The sequence shown here is derived from an EMBL/GenBank/DDBJ whole genome shotgun (WGS) entry which is preliminary data.</text>
</comment>
<organism evidence="4 5">
    <name type="scientific">Cristinia sonorae</name>
    <dbReference type="NCBI Taxonomy" id="1940300"/>
    <lineage>
        <taxon>Eukaryota</taxon>
        <taxon>Fungi</taxon>
        <taxon>Dikarya</taxon>
        <taxon>Basidiomycota</taxon>
        <taxon>Agaricomycotina</taxon>
        <taxon>Agaricomycetes</taxon>
        <taxon>Agaricomycetidae</taxon>
        <taxon>Agaricales</taxon>
        <taxon>Pleurotineae</taxon>
        <taxon>Stephanosporaceae</taxon>
        <taxon>Cristinia</taxon>
    </lineage>
</organism>
<feature type="compositionally biased region" description="Acidic residues" evidence="3">
    <location>
        <begin position="358"/>
        <end position="371"/>
    </location>
</feature>
<feature type="compositionally biased region" description="Acidic residues" evidence="3">
    <location>
        <begin position="438"/>
        <end position="449"/>
    </location>
</feature>
<feature type="compositionally biased region" description="Acidic residues" evidence="3">
    <location>
        <begin position="395"/>
        <end position="409"/>
    </location>
</feature>
<keyword evidence="1" id="KW-0479">Metal-binding</keyword>
<reference evidence="4" key="1">
    <citation type="journal article" date="2021" name="New Phytol.">
        <title>Evolutionary innovations through gain and loss of genes in the ectomycorrhizal Boletales.</title>
        <authorList>
            <person name="Wu G."/>
            <person name="Miyauchi S."/>
            <person name="Morin E."/>
            <person name="Kuo A."/>
            <person name="Drula E."/>
            <person name="Varga T."/>
            <person name="Kohler A."/>
            <person name="Feng B."/>
            <person name="Cao Y."/>
            <person name="Lipzen A."/>
            <person name="Daum C."/>
            <person name="Hundley H."/>
            <person name="Pangilinan J."/>
            <person name="Johnson J."/>
            <person name="Barry K."/>
            <person name="LaButti K."/>
            <person name="Ng V."/>
            <person name="Ahrendt S."/>
            <person name="Min B."/>
            <person name="Choi I.G."/>
            <person name="Park H."/>
            <person name="Plett J.M."/>
            <person name="Magnuson J."/>
            <person name="Spatafora J.W."/>
            <person name="Nagy L.G."/>
            <person name="Henrissat B."/>
            <person name="Grigoriev I.V."/>
            <person name="Yang Z.L."/>
            <person name="Xu J."/>
            <person name="Martin F.M."/>
        </authorList>
    </citation>
    <scope>NUCLEOTIDE SEQUENCE</scope>
    <source>
        <strain evidence="4">KKN 215</strain>
    </source>
</reference>
<evidence type="ECO:0000256" key="2">
    <source>
        <dbReference type="ARBA" id="ARBA00022833"/>
    </source>
</evidence>
<dbReference type="SUPFAM" id="SSF57924">
    <property type="entry name" value="Inhibitor of apoptosis (IAP) repeat"/>
    <property type="match status" value="2"/>
</dbReference>
<feature type="compositionally biased region" description="Polar residues" evidence="3">
    <location>
        <begin position="293"/>
        <end position="303"/>
    </location>
</feature>
<evidence type="ECO:0008006" key="6">
    <source>
        <dbReference type="Google" id="ProtNLM"/>
    </source>
</evidence>
<dbReference type="OrthoDB" id="2196114at2759"/>
<dbReference type="Pfam" id="PF00653">
    <property type="entry name" value="BIR"/>
    <property type="match status" value="2"/>
</dbReference>
<feature type="compositionally biased region" description="Basic residues" evidence="3">
    <location>
        <begin position="305"/>
        <end position="316"/>
    </location>
</feature>
<dbReference type="PANTHER" id="PTHR46771:SF5">
    <property type="entry name" value="DETERIN"/>
    <property type="match status" value="1"/>
</dbReference>
<feature type="compositionally biased region" description="Basic residues" evidence="3">
    <location>
        <begin position="376"/>
        <end position="387"/>
    </location>
</feature>
<feature type="compositionally biased region" description="Basic residues" evidence="3">
    <location>
        <begin position="341"/>
        <end position="351"/>
    </location>
</feature>
<evidence type="ECO:0000256" key="1">
    <source>
        <dbReference type="ARBA" id="ARBA00022723"/>
    </source>
</evidence>
<dbReference type="GO" id="GO:0046872">
    <property type="term" value="F:metal ion binding"/>
    <property type="evidence" value="ECO:0007669"/>
    <property type="project" value="UniProtKB-KW"/>
</dbReference>
<feature type="compositionally biased region" description="Polar residues" evidence="3">
    <location>
        <begin position="473"/>
        <end position="486"/>
    </location>
</feature>
<feature type="region of interest" description="Disordered" evidence="3">
    <location>
        <begin position="223"/>
        <end position="807"/>
    </location>
</feature>
<gene>
    <name evidence="4" type="ORF">BXZ70DRAFT_581248</name>
</gene>
<keyword evidence="2" id="KW-0862">Zinc</keyword>
<accession>A0A8K0UHA2</accession>
<dbReference type="InterPro" id="IPR051190">
    <property type="entry name" value="Baculoviral_IAP"/>
</dbReference>
<feature type="region of interest" description="Disordered" evidence="3">
    <location>
        <begin position="1"/>
        <end position="26"/>
    </location>
</feature>
<dbReference type="AlphaFoldDB" id="A0A8K0UHA2"/>
<dbReference type="EMBL" id="JAEVFJ010000048">
    <property type="protein sequence ID" value="KAH8083332.1"/>
    <property type="molecule type" value="Genomic_DNA"/>
</dbReference>
<dbReference type="Proteomes" id="UP000813824">
    <property type="component" value="Unassembled WGS sequence"/>
</dbReference>
<protein>
    <recommendedName>
        <fullName evidence="6">BIR-domain-containing protein</fullName>
    </recommendedName>
</protein>
<dbReference type="CDD" id="cd00022">
    <property type="entry name" value="BIR"/>
    <property type="match status" value="2"/>
</dbReference>
<sequence>MDTLQGRLASFKSTKRSKSLTKSTSGTLKWPHPATYKATPSELAEAGFYWSPSAEYRDNVTCFMCEKELADWDKNDDPFAIHWDKCNSSCSWAMVRCSLRLDLDETGSYHFTNSTRLPSSKPMERARLETFTVNQAWPHDNVKGHGANSKKMAKAGFVYTPQAPGDDTATCFYCRISLSGWDADDDPLYALILSSARTSCSPTFREEHRKREERTRVACPFFSSTISPVPSSKPTGKAPPRVSSKPPSRTASHSKIVAPTIAVSESEGSSSAEEEPVKPLKSTGNSRAKKSTAVGSSNASEPKNATRRATRSKSTAKGKAVETSDDEETGAGGSDHEAGKKVSKAKFKGKGTNRVAEASEDDEVATVESENEVGRKPAKKTKGKANGKARMTVVQEEDLEPEEEVNEEPEPVKPKRGRPPSSKKAASSTSKKKKNPDDIEEELENEEPEPAAPPTKPKHTRTRSKANLEVDTESQPASIQSQPKPSTSKKHRTPAAEPHEDDTQPQSTTLRKKTKTMIPESEPPAPAPTKGRTVSKSKTKTKVVVGDSDDELAASIHEQAKETTKPVSSSRAASAQRTKQERNDDPRSRIDKGQTKTRKSSSTSDDAGYATAELPMDVDIEEEEEPRRARHPKQNQEDVVMIEGYDRDSGLAESVGLPSPPHAPSSLPKPTIRLVSQAEPVSSGSTAKRDQTKTTSSPTVPYNEPPHVMTVNNSKGKGKGKLQAEVLVASSSHKRPTSLTADDMDTDAEAAMEYAESHSESLATPPPATSSSSPQHPAGPSTPTSKTVQFLPDGADPPAPSGSETPQSIVPLLGIFPMVNLTSLTEEESAMTIEQYIRREIDIQYQQFKEDGERRIALFKERAAETRRIIEAS</sequence>
<feature type="compositionally biased region" description="Basic and acidic residues" evidence="3">
    <location>
        <begin position="578"/>
        <end position="594"/>
    </location>
</feature>
<name>A0A8K0UHA2_9AGAR</name>
<feature type="compositionally biased region" description="Polar residues" evidence="3">
    <location>
        <begin position="223"/>
        <end position="234"/>
    </location>
</feature>